<reference evidence="3" key="3">
    <citation type="submission" date="2025-04" db="UniProtKB">
        <authorList>
            <consortium name="RefSeq"/>
        </authorList>
    </citation>
    <scope>IDENTIFICATION</scope>
    <source>
        <strain evidence="3">CBS 304.34</strain>
    </source>
</reference>
<dbReference type="Proteomes" id="UP000504636">
    <property type="component" value="Unplaced"/>
</dbReference>
<proteinExistence type="predicted"/>
<dbReference type="GeneID" id="54454314"/>
<sequence>MTWQGSANTITARAKTTCTFSLIFLFRIQAGSHISPQLQHSALRASVAEHQLTLLPIAARPLTSRPDASPRLQSERLSVLQSPSAVTAMKL</sequence>
<evidence type="ECO:0000313" key="3">
    <source>
        <dbReference type="RefSeq" id="XP_033568536.1"/>
    </source>
</evidence>
<organism evidence="1">
    <name type="scientific">Mytilinidion resinicola</name>
    <dbReference type="NCBI Taxonomy" id="574789"/>
    <lineage>
        <taxon>Eukaryota</taxon>
        <taxon>Fungi</taxon>
        <taxon>Dikarya</taxon>
        <taxon>Ascomycota</taxon>
        <taxon>Pezizomycotina</taxon>
        <taxon>Dothideomycetes</taxon>
        <taxon>Pleosporomycetidae</taxon>
        <taxon>Mytilinidiales</taxon>
        <taxon>Mytilinidiaceae</taxon>
        <taxon>Mytilinidion</taxon>
    </lineage>
</organism>
<keyword evidence="2" id="KW-1185">Reference proteome</keyword>
<dbReference type="RefSeq" id="XP_033568536.1">
    <property type="nucleotide sequence ID" value="XM_033713421.1"/>
</dbReference>
<evidence type="ECO:0000313" key="1">
    <source>
        <dbReference type="EMBL" id="KAF2801572.1"/>
    </source>
</evidence>
<reference evidence="1 3" key="1">
    <citation type="journal article" date="2020" name="Stud. Mycol.">
        <title>101 Dothideomycetes genomes: a test case for predicting lifestyles and emergence of pathogens.</title>
        <authorList>
            <person name="Haridas S."/>
            <person name="Albert R."/>
            <person name="Binder M."/>
            <person name="Bloem J."/>
            <person name="Labutti K."/>
            <person name="Salamov A."/>
            <person name="Andreopoulos B."/>
            <person name="Baker S."/>
            <person name="Barry K."/>
            <person name="Bills G."/>
            <person name="Bluhm B."/>
            <person name="Cannon C."/>
            <person name="Castanera R."/>
            <person name="Culley D."/>
            <person name="Daum C."/>
            <person name="Ezra D."/>
            <person name="Gonzalez J."/>
            <person name="Henrissat B."/>
            <person name="Kuo A."/>
            <person name="Liang C."/>
            <person name="Lipzen A."/>
            <person name="Lutzoni F."/>
            <person name="Magnuson J."/>
            <person name="Mondo S."/>
            <person name="Nolan M."/>
            <person name="Ohm R."/>
            <person name="Pangilinan J."/>
            <person name="Park H.-J."/>
            <person name="Ramirez L."/>
            <person name="Alfaro M."/>
            <person name="Sun H."/>
            <person name="Tritt A."/>
            <person name="Yoshinaga Y."/>
            <person name="Zwiers L.-H."/>
            <person name="Turgeon B."/>
            <person name="Goodwin S."/>
            <person name="Spatafora J."/>
            <person name="Crous P."/>
            <person name="Grigoriev I."/>
        </authorList>
    </citation>
    <scope>NUCLEOTIDE SEQUENCE</scope>
    <source>
        <strain evidence="1 3">CBS 304.34</strain>
    </source>
</reference>
<name>A0A6A6XYJ7_9PEZI</name>
<gene>
    <name evidence="1 3" type="ORF">BDZ99DRAFT_219449</name>
</gene>
<accession>A0A6A6XYJ7</accession>
<evidence type="ECO:0000313" key="2">
    <source>
        <dbReference type="Proteomes" id="UP000504636"/>
    </source>
</evidence>
<protein>
    <submittedName>
        <fullName evidence="1 3">Uncharacterized protein</fullName>
    </submittedName>
</protein>
<dbReference type="AlphaFoldDB" id="A0A6A6XYJ7"/>
<dbReference type="EMBL" id="MU003729">
    <property type="protein sequence ID" value="KAF2801572.1"/>
    <property type="molecule type" value="Genomic_DNA"/>
</dbReference>
<reference evidence="3" key="2">
    <citation type="submission" date="2020-04" db="EMBL/GenBank/DDBJ databases">
        <authorList>
            <consortium name="NCBI Genome Project"/>
        </authorList>
    </citation>
    <scope>NUCLEOTIDE SEQUENCE</scope>
    <source>
        <strain evidence="3">CBS 304.34</strain>
    </source>
</reference>